<evidence type="ECO:0000256" key="6">
    <source>
        <dbReference type="ARBA" id="ARBA00022840"/>
    </source>
</evidence>
<dbReference type="Gene3D" id="3.40.50.300">
    <property type="entry name" value="P-loop containing nucleotide triphosphate hydrolases"/>
    <property type="match status" value="2"/>
</dbReference>
<protein>
    <recommendedName>
        <fullName evidence="12">Nickel import system ATP-binding protein NikD</fullName>
        <ecNumber evidence="11">7.2.2.11</ecNumber>
    </recommendedName>
</protein>
<feature type="non-terminal residue" evidence="15">
    <location>
        <position position="460"/>
    </location>
</feature>
<proteinExistence type="inferred from homology"/>
<dbReference type="InterPro" id="IPR003439">
    <property type="entry name" value="ABC_transporter-like_ATP-bd"/>
</dbReference>
<dbReference type="AlphaFoldDB" id="A0A838XYB6"/>
<dbReference type="GO" id="GO:0005524">
    <property type="term" value="F:ATP binding"/>
    <property type="evidence" value="ECO:0007669"/>
    <property type="project" value="UniProtKB-KW"/>
</dbReference>
<dbReference type="GO" id="GO:0015413">
    <property type="term" value="F:ABC-type nickel transporter activity"/>
    <property type="evidence" value="ECO:0007669"/>
    <property type="project" value="UniProtKB-EC"/>
</dbReference>
<organism evidence="15 16">
    <name type="scientific">SAR86 cluster bacterium</name>
    <dbReference type="NCBI Taxonomy" id="2030880"/>
    <lineage>
        <taxon>Bacteria</taxon>
        <taxon>Pseudomonadati</taxon>
        <taxon>Pseudomonadota</taxon>
        <taxon>Gammaproteobacteria</taxon>
        <taxon>SAR86 cluster</taxon>
    </lineage>
</organism>
<evidence type="ECO:0000256" key="10">
    <source>
        <dbReference type="ARBA" id="ARBA00038669"/>
    </source>
</evidence>
<dbReference type="InterPro" id="IPR027417">
    <property type="entry name" value="P-loop_NTPase"/>
</dbReference>
<reference evidence="15 16" key="1">
    <citation type="submission" date="2020-06" db="EMBL/GenBank/DDBJ databases">
        <title>Dysbiosis in marine aquaculture revealed through microbiome analysis: reverse ecology for environmental sustainability.</title>
        <authorList>
            <person name="Haro-Moreno J.M."/>
            <person name="Coutinho F.H."/>
            <person name="Zaragoza-Solas A."/>
            <person name="Picazo A."/>
            <person name="Almagro-Moreno S."/>
            <person name="Lopez-Perez M."/>
        </authorList>
    </citation>
    <scope>NUCLEOTIDE SEQUENCE [LARGE SCALE GENOMIC DNA]</scope>
    <source>
        <strain evidence="15">MCMED-G41</strain>
    </source>
</reference>
<dbReference type="FunFam" id="3.40.50.300:FF:000016">
    <property type="entry name" value="Oligopeptide ABC transporter ATP-binding component"/>
    <property type="match status" value="1"/>
</dbReference>
<evidence type="ECO:0000256" key="2">
    <source>
        <dbReference type="ARBA" id="ARBA00005417"/>
    </source>
</evidence>
<evidence type="ECO:0000256" key="12">
    <source>
        <dbReference type="ARBA" id="ARBA00044143"/>
    </source>
</evidence>
<dbReference type="InterPro" id="IPR017871">
    <property type="entry name" value="ABC_transporter-like_CS"/>
</dbReference>
<evidence type="ECO:0000313" key="15">
    <source>
        <dbReference type="EMBL" id="MBA4692896.1"/>
    </source>
</evidence>
<dbReference type="GO" id="GO:0005886">
    <property type="term" value="C:plasma membrane"/>
    <property type="evidence" value="ECO:0007669"/>
    <property type="project" value="UniProtKB-SubCell"/>
</dbReference>
<keyword evidence="6 15" id="KW-0067">ATP-binding</keyword>
<evidence type="ECO:0000256" key="1">
    <source>
        <dbReference type="ARBA" id="ARBA00004417"/>
    </source>
</evidence>
<feature type="domain" description="ABC transporter" evidence="14">
    <location>
        <begin position="5"/>
        <end position="256"/>
    </location>
</feature>
<dbReference type="PROSITE" id="PS00211">
    <property type="entry name" value="ABC_TRANSPORTER_1"/>
    <property type="match status" value="2"/>
</dbReference>
<evidence type="ECO:0000256" key="3">
    <source>
        <dbReference type="ARBA" id="ARBA00022448"/>
    </source>
</evidence>
<dbReference type="InterPro" id="IPR003593">
    <property type="entry name" value="AAA+_ATPase"/>
</dbReference>
<comment type="catalytic activity">
    <reaction evidence="13">
        <text>Ni(2+)(out) + ATP + H2O = Ni(2+)(in) + ADP + phosphate + H(+)</text>
        <dbReference type="Rhea" id="RHEA:15557"/>
        <dbReference type="ChEBI" id="CHEBI:15377"/>
        <dbReference type="ChEBI" id="CHEBI:15378"/>
        <dbReference type="ChEBI" id="CHEBI:30616"/>
        <dbReference type="ChEBI" id="CHEBI:43474"/>
        <dbReference type="ChEBI" id="CHEBI:49786"/>
        <dbReference type="ChEBI" id="CHEBI:456216"/>
        <dbReference type="EC" id="7.2.2.11"/>
    </reaction>
    <physiologicalReaction direction="left-to-right" evidence="13">
        <dbReference type="Rhea" id="RHEA:15558"/>
    </physiologicalReaction>
</comment>
<comment type="subunit">
    <text evidence="10">The complex is composed of two ATP-binding proteins (NikD and NikE), two transmembrane proteins (NikB and NikC) and a solute-binding protein (NikA).</text>
</comment>
<evidence type="ECO:0000256" key="9">
    <source>
        <dbReference type="ARBA" id="ARBA00023136"/>
    </source>
</evidence>
<dbReference type="InterPro" id="IPR050388">
    <property type="entry name" value="ABC_Ni/Peptide_Import"/>
</dbReference>
<dbReference type="EC" id="7.2.2.11" evidence="11"/>
<dbReference type="SMART" id="SM00382">
    <property type="entry name" value="AAA"/>
    <property type="match status" value="2"/>
</dbReference>
<dbReference type="SUPFAM" id="SSF52540">
    <property type="entry name" value="P-loop containing nucleoside triphosphate hydrolases"/>
    <property type="match status" value="2"/>
</dbReference>
<keyword evidence="3" id="KW-0813">Transport</keyword>
<keyword evidence="9" id="KW-0472">Membrane</keyword>
<comment type="similarity">
    <text evidence="2">Belongs to the ABC transporter superfamily.</text>
</comment>
<dbReference type="EMBL" id="JACETL010000054">
    <property type="protein sequence ID" value="MBA4692896.1"/>
    <property type="molecule type" value="Genomic_DNA"/>
</dbReference>
<name>A0A838XYB6_9GAMM</name>
<comment type="caution">
    <text evidence="15">The sequence shown here is derived from an EMBL/GenBank/DDBJ whole genome shotgun (WGS) entry which is preliminary data.</text>
</comment>
<evidence type="ECO:0000313" key="16">
    <source>
        <dbReference type="Proteomes" id="UP000551848"/>
    </source>
</evidence>
<sequence>MTNLVEIENLFVKFNTDSGEVNAVNGISFDIKKGETLALVGESGSGKSVTARGIIRLLAENAVISDKTTIKFNGTNINSYSEKEYQNIRGKNISMIFQEPMSSLNPIYTIENQISEVLKIHGKFSDKELKEKCLELLKQVQIPEPESRLSQYPHQLSGGQRQRVMIAIAIANNPDLLIADEPTTALDVTVQTEILKLLQSLQQKYQMSILFITHDLTIVRQISDRVCVMYNGSIKETGKTKEIFENPKDNYTKHLLSSEPEERDLYYDKSGRSILAGDNLNVTFNTKVKVSGKNKVLSINAVNNISLDLKEGETLGIVGESGSGKTTLGQTLLRLVDRESNTEVEGKINFFEDRIDNLSRKQFKPFRNQMQIVFQDPYASLNPRLSVKQIIEEGLIVALNVKDKNERLNKIENIMNEVGLEPSSMLRFPHEFSGGQRQRIAIARSFVLNPKFVLLDEPTS</sequence>
<comment type="subcellular location">
    <subcellularLocation>
        <location evidence="1">Cell inner membrane</location>
        <topology evidence="1">Peripheral membrane protein</topology>
    </subcellularLocation>
</comment>
<dbReference type="Pfam" id="PF00005">
    <property type="entry name" value="ABC_tran"/>
    <property type="match status" value="2"/>
</dbReference>
<evidence type="ECO:0000256" key="8">
    <source>
        <dbReference type="ARBA" id="ARBA00023065"/>
    </source>
</evidence>
<dbReference type="GO" id="GO:0016887">
    <property type="term" value="F:ATP hydrolysis activity"/>
    <property type="evidence" value="ECO:0007669"/>
    <property type="project" value="InterPro"/>
</dbReference>
<evidence type="ECO:0000256" key="11">
    <source>
        <dbReference type="ARBA" id="ARBA00039098"/>
    </source>
</evidence>
<keyword evidence="8" id="KW-0406">Ion transport</keyword>
<dbReference type="Proteomes" id="UP000551848">
    <property type="component" value="Unassembled WGS sequence"/>
</dbReference>
<keyword evidence="5" id="KW-0547">Nucleotide-binding</keyword>
<keyword evidence="4" id="KW-1003">Cell membrane</keyword>
<gene>
    <name evidence="15" type="ORF">H2072_04030</name>
</gene>
<dbReference type="PANTHER" id="PTHR43297">
    <property type="entry name" value="OLIGOPEPTIDE TRANSPORT ATP-BINDING PROTEIN APPD"/>
    <property type="match status" value="1"/>
</dbReference>
<evidence type="ECO:0000256" key="5">
    <source>
        <dbReference type="ARBA" id="ARBA00022741"/>
    </source>
</evidence>
<dbReference type="PANTHER" id="PTHR43297:SF13">
    <property type="entry name" value="NICKEL ABC TRANSPORTER, ATP-BINDING PROTEIN"/>
    <property type="match status" value="1"/>
</dbReference>
<dbReference type="CDD" id="cd03257">
    <property type="entry name" value="ABC_NikE_OppD_transporters"/>
    <property type="match status" value="2"/>
</dbReference>
<evidence type="ECO:0000256" key="4">
    <source>
        <dbReference type="ARBA" id="ARBA00022475"/>
    </source>
</evidence>
<accession>A0A838XYB6</accession>
<evidence type="ECO:0000256" key="13">
    <source>
        <dbReference type="ARBA" id="ARBA00048610"/>
    </source>
</evidence>
<keyword evidence="7" id="KW-1278">Translocase</keyword>
<evidence type="ECO:0000256" key="7">
    <source>
        <dbReference type="ARBA" id="ARBA00022967"/>
    </source>
</evidence>
<dbReference type="PROSITE" id="PS50893">
    <property type="entry name" value="ABC_TRANSPORTER_2"/>
    <property type="match status" value="1"/>
</dbReference>
<evidence type="ECO:0000259" key="14">
    <source>
        <dbReference type="PROSITE" id="PS50893"/>
    </source>
</evidence>